<sequence>MGATAVDILTKNGMRIPFVLRIMGDKELDNDIIIWFERTNDHIKIMAKRRKWRPNPGAMASRLSEVIGFAGIGIRMCDIDIPNERGFDYIFAGPGGRPEITCYWRPVGKLCYLAEKLGQEYLYATVEVKRMAAVRLEDLNVTHCFANRYRQQQETWGFWGANIIDRAVAKASETVVETLGIQVHIVIIVVPYQMSMKDRRKILLLAPKITKKTRKNVPCPVLFRIVAAPAALFGNIIKII</sequence>
<proteinExistence type="predicted"/>
<dbReference type="EMBL" id="KY322437">
    <property type="protein sequence ID" value="AUF82443.1"/>
    <property type="molecule type" value="Genomic_DNA"/>
</dbReference>
<gene>
    <name evidence="1" type="ORF">TetV_351</name>
</gene>
<evidence type="ECO:0000313" key="2">
    <source>
        <dbReference type="Proteomes" id="UP000244773"/>
    </source>
</evidence>
<protein>
    <submittedName>
        <fullName evidence="1">Uncharacterized protein</fullName>
    </submittedName>
</protein>
<evidence type="ECO:0000313" key="1">
    <source>
        <dbReference type="EMBL" id="AUF82443.1"/>
    </source>
</evidence>
<reference evidence="1" key="1">
    <citation type="journal article" date="2018" name="Virology">
        <title>A giant virus infecting green algae encodes key fermentation genes.</title>
        <authorList>
            <person name="Schvarcz C.R."/>
            <person name="Steward G.F."/>
        </authorList>
    </citation>
    <scope>NUCLEOTIDE SEQUENCE [LARGE SCALE GENOMIC DNA]</scope>
</reference>
<name>A0A2P0VNG6_9VIRU</name>
<dbReference type="Proteomes" id="UP000244773">
    <property type="component" value="Segment"/>
</dbReference>
<accession>A0A2P0VNG6</accession>
<organism evidence="1">
    <name type="scientific">Tetraselmis virus 1</name>
    <dbReference type="NCBI Taxonomy" id="2060617"/>
    <lineage>
        <taxon>Viruses</taxon>
        <taxon>Varidnaviria</taxon>
        <taxon>Bamfordvirae</taxon>
        <taxon>Nucleocytoviricota</taxon>
        <taxon>Megaviricetes</taxon>
        <taxon>Imitervirales</taxon>
        <taxon>Allomimiviridae</taxon>
        <taxon>Oceanusvirus</taxon>
        <taxon>Oceanusvirus kaneohense</taxon>
    </lineage>
</organism>
<keyword evidence="2" id="KW-1185">Reference proteome</keyword>